<evidence type="ECO:0000313" key="2">
    <source>
        <dbReference type="Proteomes" id="UP000320813"/>
    </source>
</evidence>
<dbReference type="Proteomes" id="UP000320813">
    <property type="component" value="Unassembled WGS sequence"/>
</dbReference>
<gene>
    <name evidence="1" type="ORF">EVJ47_00450</name>
</gene>
<dbReference type="InterPro" id="IPR019239">
    <property type="entry name" value="VapB_antitoxin"/>
</dbReference>
<name>A0A519BBY5_9DELT</name>
<protein>
    <submittedName>
        <fullName evidence="1">DUF2191 domain-containing protein</fullName>
    </submittedName>
</protein>
<dbReference type="AlphaFoldDB" id="A0A519BBY5"/>
<accession>A0A519BBY5</accession>
<organism evidence="1 2">
    <name type="scientific">Candidatus Acidulodesulfobacterium ferriphilum</name>
    <dbReference type="NCBI Taxonomy" id="2597223"/>
    <lineage>
        <taxon>Bacteria</taxon>
        <taxon>Deltaproteobacteria</taxon>
        <taxon>Candidatus Acidulodesulfobacterales</taxon>
        <taxon>Candidatus Acidulodesulfobacterium</taxon>
    </lineage>
</organism>
<comment type="caution">
    <text evidence="1">The sequence shown here is derived from an EMBL/GenBank/DDBJ whole genome shotgun (WGS) entry which is preliminary data.</text>
</comment>
<dbReference type="Pfam" id="PF09957">
    <property type="entry name" value="VapB_antitoxin"/>
    <property type="match status" value="1"/>
</dbReference>
<evidence type="ECO:0000313" key="1">
    <source>
        <dbReference type="EMBL" id="RZD14791.1"/>
    </source>
</evidence>
<sequence length="65" mass="7634">MRTTITIDKDIIDDLIRETHVKSKASAVKIAIESYLKKKKIEKIQSLKGKLEFDMTADEIRHYER</sequence>
<reference evidence="1 2" key="1">
    <citation type="submission" date="2019-01" db="EMBL/GenBank/DDBJ databases">
        <title>Insights into ecological role of a new deltaproteobacterial order Candidatus Sinidesulfobacterales (Sva0485) by metagenomics and metatranscriptomics.</title>
        <authorList>
            <person name="Tan S."/>
            <person name="Liu J."/>
            <person name="Fang Y."/>
            <person name="Hedlund B.P."/>
            <person name="Lian Z.H."/>
            <person name="Huang L.Y."/>
            <person name="Li J.T."/>
            <person name="Huang L.N."/>
            <person name="Li W.J."/>
            <person name="Jiang H.C."/>
            <person name="Dong H.L."/>
            <person name="Shu W.S."/>
        </authorList>
    </citation>
    <scope>NUCLEOTIDE SEQUENCE [LARGE SCALE GENOMIC DNA]</scope>
    <source>
        <strain evidence="1">AP3</strain>
    </source>
</reference>
<proteinExistence type="predicted"/>
<dbReference type="EMBL" id="SGBD01000001">
    <property type="protein sequence ID" value="RZD14791.1"/>
    <property type="molecule type" value="Genomic_DNA"/>
</dbReference>